<keyword evidence="2" id="KW-0547">Nucleotide-binding</keyword>
<dbReference type="Pfam" id="PF20979">
    <property type="entry name" value="Arginosuc_syn_C"/>
    <property type="match status" value="1"/>
</dbReference>
<name>A0A086TGB8_HAPC1</name>
<protein>
    <submittedName>
        <fullName evidence="8">Putative bifunctional amine oxidase-like protein</fullName>
    </submittedName>
</protein>
<feature type="region of interest" description="Disordered" evidence="4">
    <location>
        <begin position="718"/>
        <end position="752"/>
    </location>
</feature>
<keyword evidence="3" id="KW-0067">ATP-binding</keyword>
<dbReference type="UniPathway" id="UPA00068">
    <property type="reaction ID" value="UER00113"/>
</dbReference>
<dbReference type="Pfam" id="PF00764">
    <property type="entry name" value="Arginosuc_synth"/>
    <property type="match status" value="1"/>
</dbReference>
<dbReference type="Gene3D" id="1.10.10.1620">
    <property type="match status" value="1"/>
</dbReference>
<keyword evidence="9" id="KW-1185">Reference proteome</keyword>
<evidence type="ECO:0000256" key="3">
    <source>
        <dbReference type="ARBA" id="ARBA00022840"/>
    </source>
</evidence>
<dbReference type="SUPFAM" id="SSF51905">
    <property type="entry name" value="FAD/NAD(P)-binding domain"/>
    <property type="match status" value="1"/>
</dbReference>
<dbReference type="SUPFAM" id="SSF52402">
    <property type="entry name" value="Adenine nucleotide alpha hydrolases-like"/>
    <property type="match status" value="1"/>
</dbReference>
<sequence>MTTISLDAGATRRPTNHGDYAELAAAFTRSIRTRWANRLVRQKLYRELLELQKRGIPLPLPGSGPLPAIRPYNLPPDPTYGSRRKGHGNSVTTATFAVTEASLPAQKVCVVGAGIAGLYIAMILDDLQIPNLEYDILEASDRVGGRVYTYRFSERENDYYDVGAMRYPDIPTMQRTFDLFRRTGVRLLKYHLQGTRCPMLFNDRPFAAAARDPYGVSVSSGGTVPDDVVGNVQGILEDAFGPFKRAMAQDFETGFRCLMAVDHFSTREYLKRGGANGLGRHLDFHSIQWLETQSTSTNLFDQAFSESVMDSCDFDGCGEDVEWYCVRGGTGKVIEAMQQRIKGRVETGKRVRKMALDRSSHAENNMTVHVAGEPEPRDGYLTVFNTTTLGCLSRMDTSGLDLHPAQKEAIRSLHYDESCKVALQFSYPWWIVDCGIREGGCSSTDLPLRTCVYPSYNRHDGDDKPAVLLASYTWAQDATRLGSMIANRTVQPDGSREQQPPSEEELVELILQNLARLHAGKITYEKIKSSFTGRYHAWAWQNDPFSAGAFAMYGPGQFSNLYPYLTRPAADSKFHIVGEAASANHAWIVGSLDSAYSAVFKFLYRFSLWSHLQRLVERWGRVDEMEDGEHGTVHLQVALDGSGMKFIQLGYVAFYSVDPEGATLRGGNRCFGVERIKTWKGERSEFGLLGFGHAHAAVGAYLASRGLAATTWALPHHSEDGHLSNGHHTNGNPSNDHHVNGNPVNGNQANGNHDARQGNVFNNAQTLKEAASLRDMVAWHECLILAAPADVQESYFVALEELNPLLQETTLVVVDGSDSTPLSSGRLRTKHVIESRLFRPAPKLAHDKPALNGTGVSQEFESRRSKLSNGNSNNPTPSLSGSVRSLLDDLTRLSAKISQRGMSLEDGLGELLRYKDGLVESFAHVAEYENKDTPVVTMFSGGLDSTYLLLKLQQLGFTNVHAVAVDVGGFIDEDQLTKFAAHFGASFIRLDGRELFVQQGVTSAIRAHAKYLGMYPISSSLSRPVIARLTADYAKSLNAGLLLHTANLSQNSLPRLNNSLRHYGFSGKFGSPYVRSVVSRKQKALELSAVGLTFKSDRKLSGDENLWCREFETGPLDDPETFDIPEDAYEWTAHSGHYPPEKLKLTFERGNLVAVNGDRLALAEAIALLNKEVGKFGHGRFVGLEAIRTDEKVLEVREAPAATIIMDALRHLEVASLDSSALELKQSLEQKWVAEAIAGRWESSCHSMCDAAIASAVDGVGGSVTYRIDHMRYLPCSIVADTARYIRDRDQWEYKESLRPTFRS</sequence>
<dbReference type="Gene3D" id="3.90.1260.10">
    <property type="entry name" value="Argininosuccinate synthetase, chain A, domain 2"/>
    <property type="match status" value="1"/>
</dbReference>
<feature type="domain" description="Arginosuccinate synthase C-terminal" evidence="7">
    <location>
        <begin position="1101"/>
        <end position="1266"/>
    </location>
</feature>
<dbReference type="STRING" id="857340.A0A086TGB8"/>
<reference evidence="9" key="1">
    <citation type="journal article" date="2014" name="Genome Announc.">
        <title>Genome sequence and annotation of Acremonium chrysogenum, producer of the beta-lactam antibiotic cephalosporin C.</title>
        <authorList>
            <person name="Terfehr D."/>
            <person name="Dahlmann T.A."/>
            <person name="Specht T."/>
            <person name="Zadra I."/>
            <person name="Kuernsteiner H."/>
            <person name="Kueck U."/>
        </authorList>
    </citation>
    <scope>NUCLEOTIDE SEQUENCE [LARGE SCALE GENOMIC DNA]</scope>
    <source>
        <strain evidence="9">ATCC 11550 / CBS 779.69 / DSM 880 / IAM 14645 / JCM 23072 / IMI 49137</strain>
    </source>
</reference>
<dbReference type="InterPro" id="IPR036188">
    <property type="entry name" value="FAD/NAD-bd_sf"/>
</dbReference>
<evidence type="ECO:0000313" key="8">
    <source>
        <dbReference type="EMBL" id="KFH48400.1"/>
    </source>
</evidence>
<dbReference type="GO" id="GO:0001716">
    <property type="term" value="F:L-amino-acid oxidase activity"/>
    <property type="evidence" value="ECO:0007669"/>
    <property type="project" value="TreeGrafter"/>
</dbReference>
<evidence type="ECO:0000313" key="9">
    <source>
        <dbReference type="Proteomes" id="UP000029964"/>
    </source>
</evidence>
<evidence type="ECO:0000259" key="5">
    <source>
        <dbReference type="Pfam" id="PF00764"/>
    </source>
</evidence>
<accession>A0A086TGB8</accession>
<dbReference type="InterPro" id="IPR050281">
    <property type="entry name" value="Flavin_monoamine_oxidase"/>
</dbReference>
<dbReference type="HOGENOM" id="CLU_261216_0_0_1"/>
<dbReference type="PANTHER" id="PTHR10742">
    <property type="entry name" value="FLAVIN MONOAMINE OXIDASE"/>
    <property type="match status" value="1"/>
</dbReference>
<feature type="compositionally biased region" description="Polar residues" evidence="4">
    <location>
        <begin position="867"/>
        <end position="882"/>
    </location>
</feature>
<organism evidence="8 9">
    <name type="scientific">Hapsidospora chrysogenum (strain ATCC 11550 / CBS 779.69 / DSM 880 / IAM 14645 / JCM 23072 / IMI 49137)</name>
    <name type="common">Acremonium chrysogenum</name>
    <dbReference type="NCBI Taxonomy" id="857340"/>
    <lineage>
        <taxon>Eukaryota</taxon>
        <taxon>Fungi</taxon>
        <taxon>Dikarya</taxon>
        <taxon>Ascomycota</taxon>
        <taxon>Pezizomycotina</taxon>
        <taxon>Sordariomycetes</taxon>
        <taxon>Hypocreomycetidae</taxon>
        <taxon>Hypocreales</taxon>
        <taxon>Bionectriaceae</taxon>
        <taxon>Hapsidospora</taxon>
    </lineage>
</organism>
<dbReference type="InterPro" id="IPR014729">
    <property type="entry name" value="Rossmann-like_a/b/a_fold"/>
</dbReference>
<dbReference type="GO" id="GO:0004055">
    <property type="term" value="F:argininosuccinate synthase activity"/>
    <property type="evidence" value="ECO:0007669"/>
    <property type="project" value="InterPro"/>
</dbReference>
<dbReference type="Gene3D" id="3.90.660.10">
    <property type="match status" value="1"/>
</dbReference>
<dbReference type="GO" id="GO:0006526">
    <property type="term" value="P:L-arginine biosynthetic process"/>
    <property type="evidence" value="ECO:0007669"/>
    <property type="project" value="UniProtKB-UniPathway"/>
</dbReference>
<dbReference type="GO" id="GO:0009063">
    <property type="term" value="P:amino acid catabolic process"/>
    <property type="evidence" value="ECO:0007669"/>
    <property type="project" value="TreeGrafter"/>
</dbReference>
<dbReference type="OrthoDB" id="7777654at2759"/>
<evidence type="ECO:0000259" key="6">
    <source>
        <dbReference type="Pfam" id="PF01593"/>
    </source>
</evidence>
<feature type="domain" description="Amine oxidase" evidence="6">
    <location>
        <begin position="115"/>
        <end position="598"/>
    </location>
</feature>
<feature type="domain" description="Arginosuccinate synthase-like N-terminal" evidence="5">
    <location>
        <begin position="935"/>
        <end position="1062"/>
    </location>
</feature>
<proteinExistence type="predicted"/>
<dbReference type="InterPro" id="IPR002937">
    <property type="entry name" value="Amino_oxidase"/>
</dbReference>
<comment type="caution">
    <text evidence="8">The sequence shown here is derived from an EMBL/GenBank/DDBJ whole genome shotgun (WGS) entry which is preliminary data.</text>
</comment>
<dbReference type="NCBIfam" id="NF038212">
    <property type="entry name" value="argG_rel"/>
    <property type="match status" value="1"/>
</dbReference>
<dbReference type="InterPro" id="IPR048268">
    <property type="entry name" value="Arginosuc_syn_C"/>
</dbReference>
<dbReference type="SUPFAM" id="SSF54373">
    <property type="entry name" value="FAD-linked reductases, C-terminal domain"/>
    <property type="match status" value="1"/>
</dbReference>
<feature type="region of interest" description="Disordered" evidence="4">
    <location>
        <begin position="844"/>
        <end position="882"/>
    </location>
</feature>
<feature type="compositionally biased region" description="Polar residues" evidence="4">
    <location>
        <begin position="742"/>
        <end position="751"/>
    </location>
</feature>
<evidence type="ECO:0000259" key="7">
    <source>
        <dbReference type="Pfam" id="PF20979"/>
    </source>
</evidence>
<dbReference type="Gene3D" id="3.50.50.60">
    <property type="entry name" value="FAD/NAD(P)-binding domain"/>
    <property type="match status" value="1"/>
</dbReference>
<dbReference type="InterPro" id="IPR048267">
    <property type="entry name" value="Arginosuc_syn_N"/>
</dbReference>
<dbReference type="Gene3D" id="3.40.50.620">
    <property type="entry name" value="HUPs"/>
    <property type="match status" value="1"/>
</dbReference>
<evidence type="ECO:0000256" key="1">
    <source>
        <dbReference type="ARBA" id="ARBA00022598"/>
    </source>
</evidence>
<evidence type="ECO:0000256" key="2">
    <source>
        <dbReference type="ARBA" id="ARBA00022741"/>
    </source>
</evidence>
<keyword evidence="1" id="KW-0436">Ligase</keyword>
<dbReference type="EMBL" id="JPKY01000003">
    <property type="protein sequence ID" value="KFH48400.1"/>
    <property type="molecule type" value="Genomic_DNA"/>
</dbReference>
<evidence type="ECO:0000256" key="4">
    <source>
        <dbReference type="SAM" id="MobiDB-lite"/>
    </source>
</evidence>
<dbReference type="Proteomes" id="UP000029964">
    <property type="component" value="Unassembled WGS sequence"/>
</dbReference>
<gene>
    <name evidence="8" type="ORF">ACRE_006480</name>
</gene>
<dbReference type="PANTHER" id="PTHR10742:SF342">
    <property type="entry name" value="AMINE OXIDASE"/>
    <property type="match status" value="1"/>
</dbReference>
<dbReference type="GO" id="GO:0005524">
    <property type="term" value="F:ATP binding"/>
    <property type="evidence" value="ECO:0007669"/>
    <property type="project" value="UniProtKB-KW"/>
</dbReference>
<dbReference type="Pfam" id="PF01593">
    <property type="entry name" value="Amino_oxidase"/>
    <property type="match status" value="1"/>
</dbReference>
<dbReference type="SUPFAM" id="SSF69864">
    <property type="entry name" value="Argininosuccinate synthetase, C-terminal domain"/>
    <property type="match status" value="1"/>
</dbReference>
<dbReference type="InterPro" id="IPR024074">
    <property type="entry name" value="AS_cat/multimer_dom_body"/>
</dbReference>